<dbReference type="Proteomes" id="UP001335100">
    <property type="component" value="Unassembled WGS sequence"/>
</dbReference>
<accession>A0ABU7HMY2</accession>
<comment type="caution">
    <text evidence="1">The sequence shown here is derived from an EMBL/GenBank/DDBJ whole genome shotgun (WGS) entry which is preliminary data.</text>
</comment>
<dbReference type="Pfam" id="PF13957">
    <property type="entry name" value="YafO_toxin"/>
    <property type="match status" value="1"/>
</dbReference>
<gene>
    <name evidence="1" type="ORF">V0R50_06620</name>
</gene>
<protein>
    <submittedName>
        <fullName evidence="1">Type II toxin-antitoxin system YafO family toxin</fullName>
    </submittedName>
</protein>
<sequence>MAFEVSFHPETFEVFFLPVDARYPGLSETLKAEFIRYIESDRLHIPAIFGRDAPYTQPASALQACLMHIHVRIPPARFRQGVAQRDRVCRKGRPGEDAALVYVPGELYENRILILAFLWPDAHGKARDREIMRYLSRLANEWRSQN</sequence>
<keyword evidence="2" id="KW-1185">Reference proteome</keyword>
<reference evidence="1 2" key="1">
    <citation type="submission" date="2024-01" db="EMBL/GenBank/DDBJ databases">
        <title>Unpublished Manusciprt.</title>
        <authorList>
            <person name="Duman M."/>
            <person name="Valdes E.G."/>
            <person name="Ajmi N."/>
            <person name="Altun S."/>
            <person name="Saticioglu I.B."/>
        </authorList>
    </citation>
    <scope>NUCLEOTIDE SEQUENCE [LARGE SCALE GENOMIC DNA]</scope>
    <source>
        <strain evidence="1 2">148P</strain>
    </source>
</reference>
<organism evidence="1 2">
    <name type="scientific">Pseudomonas ulcerans</name>
    <dbReference type="NCBI Taxonomy" id="3115852"/>
    <lineage>
        <taxon>Bacteria</taxon>
        <taxon>Pseudomonadati</taxon>
        <taxon>Pseudomonadota</taxon>
        <taxon>Gammaproteobacteria</taxon>
        <taxon>Pseudomonadales</taxon>
        <taxon>Pseudomonadaceae</taxon>
        <taxon>Pseudomonas</taxon>
    </lineage>
</organism>
<dbReference type="InterPro" id="IPR020353">
    <property type="entry name" value="Toxin_YafO"/>
</dbReference>
<evidence type="ECO:0000313" key="1">
    <source>
        <dbReference type="EMBL" id="MEE1932887.1"/>
    </source>
</evidence>
<name>A0ABU7HMY2_9PSED</name>
<evidence type="ECO:0000313" key="2">
    <source>
        <dbReference type="Proteomes" id="UP001335100"/>
    </source>
</evidence>
<dbReference type="EMBL" id="JAZDQJ010000005">
    <property type="protein sequence ID" value="MEE1932887.1"/>
    <property type="molecule type" value="Genomic_DNA"/>
</dbReference>
<dbReference type="RefSeq" id="WP_330073785.1">
    <property type="nucleotide sequence ID" value="NZ_JAZDQJ010000005.1"/>
</dbReference>
<proteinExistence type="predicted"/>